<dbReference type="Proteomes" id="UP000652219">
    <property type="component" value="Unassembled WGS sequence"/>
</dbReference>
<dbReference type="PANTHER" id="PTHR36156:SF2">
    <property type="entry name" value="CUPIN TYPE-2 DOMAIN-CONTAINING PROTEIN"/>
    <property type="match status" value="1"/>
</dbReference>
<sequence>MSSQESPSYDALPAPRRIMTTHNASGQAVIDSTLPQELEKSEFPGTHLYLAYTTPSLPAALAGDGDLEHYRSVLPNNVGIAIPGGLAARFVDFLPGGPEAPLHRTESVDTGLLVEGELELFLDSGDTQVMRRGDVIVQRGTIHGWRNKSERTIARLFIVTTAADMPVVDGKKLTEDMPIPDLVAK</sequence>
<dbReference type="InterPro" id="IPR011051">
    <property type="entry name" value="RmlC_Cupin_sf"/>
</dbReference>
<organism evidence="2 3">
    <name type="scientific">Colletotrichum sojae</name>
    <dbReference type="NCBI Taxonomy" id="2175907"/>
    <lineage>
        <taxon>Eukaryota</taxon>
        <taxon>Fungi</taxon>
        <taxon>Dikarya</taxon>
        <taxon>Ascomycota</taxon>
        <taxon>Pezizomycotina</taxon>
        <taxon>Sordariomycetes</taxon>
        <taxon>Hypocreomycetidae</taxon>
        <taxon>Glomerellales</taxon>
        <taxon>Glomerellaceae</taxon>
        <taxon>Colletotrichum</taxon>
        <taxon>Colletotrichum orchidearum species complex</taxon>
    </lineage>
</organism>
<dbReference type="PANTHER" id="PTHR36156">
    <property type="entry name" value="SLR2101 PROTEIN"/>
    <property type="match status" value="1"/>
</dbReference>
<evidence type="ECO:0000313" key="3">
    <source>
        <dbReference type="Proteomes" id="UP000652219"/>
    </source>
</evidence>
<dbReference type="AlphaFoldDB" id="A0A8H6JBX6"/>
<feature type="domain" description="Cupin type-2" evidence="1">
    <location>
        <begin position="90"/>
        <end position="158"/>
    </location>
</feature>
<dbReference type="Pfam" id="PF07883">
    <property type="entry name" value="Cupin_2"/>
    <property type="match status" value="1"/>
</dbReference>
<keyword evidence="3" id="KW-1185">Reference proteome</keyword>
<reference evidence="2 3" key="1">
    <citation type="journal article" date="2020" name="Phytopathology">
        <title>Genome Sequence Resources of Colletotrichum truncatum, C. plurivorum, C. musicola, and C. sojae: Four Species Pathogenic to Soybean (Glycine max).</title>
        <authorList>
            <person name="Rogerio F."/>
            <person name="Boufleur T.R."/>
            <person name="Ciampi-Guillardi M."/>
            <person name="Sukno S.A."/>
            <person name="Thon M.R."/>
            <person name="Massola Junior N.S."/>
            <person name="Baroncelli R."/>
        </authorList>
    </citation>
    <scope>NUCLEOTIDE SEQUENCE [LARGE SCALE GENOMIC DNA]</scope>
    <source>
        <strain evidence="2 3">LFN0009</strain>
    </source>
</reference>
<dbReference type="SUPFAM" id="SSF51182">
    <property type="entry name" value="RmlC-like cupins"/>
    <property type="match status" value="1"/>
</dbReference>
<dbReference type="CDD" id="cd02231">
    <property type="entry name" value="cupin_BLL6423-like"/>
    <property type="match status" value="1"/>
</dbReference>
<dbReference type="InterPro" id="IPR047142">
    <property type="entry name" value="OryJ/VirC-like"/>
</dbReference>
<gene>
    <name evidence="2" type="ORF">CSOJ01_06612</name>
</gene>
<dbReference type="InterPro" id="IPR013096">
    <property type="entry name" value="Cupin_2"/>
</dbReference>
<proteinExistence type="predicted"/>
<dbReference type="Gene3D" id="2.60.120.10">
    <property type="entry name" value="Jelly Rolls"/>
    <property type="match status" value="1"/>
</dbReference>
<name>A0A8H6JBX6_9PEZI</name>
<dbReference type="InterPro" id="IPR014710">
    <property type="entry name" value="RmlC-like_jellyroll"/>
</dbReference>
<dbReference type="Gene3D" id="2.20.70.150">
    <property type="match status" value="1"/>
</dbReference>
<accession>A0A8H6JBX6</accession>
<evidence type="ECO:0000313" key="2">
    <source>
        <dbReference type="EMBL" id="KAF6809903.1"/>
    </source>
</evidence>
<evidence type="ECO:0000259" key="1">
    <source>
        <dbReference type="Pfam" id="PF07883"/>
    </source>
</evidence>
<comment type="caution">
    <text evidence="2">The sequence shown here is derived from an EMBL/GenBank/DDBJ whole genome shotgun (WGS) entry which is preliminary data.</text>
</comment>
<protein>
    <submittedName>
        <fullName evidence="2">Cupin domain containing protein</fullName>
    </submittedName>
</protein>
<dbReference type="EMBL" id="WIGN01000094">
    <property type="protein sequence ID" value="KAF6809903.1"/>
    <property type="molecule type" value="Genomic_DNA"/>
</dbReference>